<evidence type="ECO:0000313" key="8">
    <source>
        <dbReference type="Proteomes" id="UP000441208"/>
    </source>
</evidence>
<evidence type="ECO:0000313" key="3">
    <source>
        <dbReference type="EMBL" id="KAE9055218.1"/>
    </source>
</evidence>
<comment type="caution">
    <text evidence="4">The sequence shown here is derived from an EMBL/GenBank/DDBJ whole genome shotgun (WGS) entry which is preliminary data.</text>
</comment>
<dbReference type="EMBL" id="QXFX01008848">
    <property type="protein sequence ID" value="KAE9055218.1"/>
    <property type="molecule type" value="Genomic_DNA"/>
</dbReference>
<dbReference type="Proteomes" id="UP000488956">
    <property type="component" value="Unassembled WGS sequence"/>
</dbReference>
<evidence type="ECO:0000313" key="10">
    <source>
        <dbReference type="Proteomes" id="UP000488956"/>
    </source>
</evidence>
<dbReference type="EMBL" id="QXFZ01004940">
    <property type="protein sequence ID" value="KAE9062461.1"/>
    <property type="molecule type" value="Genomic_DNA"/>
</dbReference>
<reference evidence="6 7" key="1">
    <citation type="submission" date="2018-08" db="EMBL/GenBank/DDBJ databases">
        <title>Genomic investigation of the strawberry pathogen Phytophthora fragariae indicates pathogenicity is determined by transcriptional variation in three key races.</title>
        <authorList>
            <person name="Adams T.M."/>
            <person name="Armitage A.D."/>
            <person name="Sobczyk M.K."/>
            <person name="Bates H.J."/>
            <person name="Dunwell J.M."/>
            <person name="Nellist C.F."/>
            <person name="Harrison R.J."/>
        </authorList>
    </citation>
    <scope>NUCLEOTIDE SEQUENCE [LARGE SCALE GENOMIC DNA]</scope>
    <source>
        <strain evidence="5 6">A4</strain>
        <strain evidence="2 7">NOV-5</strain>
        <strain evidence="4 8">NOV-71</strain>
        <strain evidence="3 10">ONT-3</strain>
        <strain evidence="1 9">SCRP245</strain>
    </source>
</reference>
<dbReference type="Proteomes" id="UP000437068">
    <property type="component" value="Unassembled WGS sequence"/>
</dbReference>
<organism evidence="4 8">
    <name type="scientific">Phytophthora fragariae</name>
    <dbReference type="NCBI Taxonomy" id="53985"/>
    <lineage>
        <taxon>Eukaryota</taxon>
        <taxon>Sar</taxon>
        <taxon>Stramenopiles</taxon>
        <taxon>Oomycota</taxon>
        <taxon>Peronosporomycetes</taxon>
        <taxon>Peronosporales</taxon>
        <taxon>Peronosporaceae</taxon>
        <taxon>Phytophthora</taxon>
    </lineage>
</organism>
<dbReference type="Proteomes" id="UP000440732">
    <property type="component" value="Unassembled WGS sequence"/>
</dbReference>
<evidence type="ECO:0000313" key="5">
    <source>
        <dbReference type="EMBL" id="KAE9257809.1"/>
    </source>
</evidence>
<dbReference type="EMBL" id="QXFW01002144">
    <property type="protein sequence ID" value="KAE8981551.1"/>
    <property type="molecule type" value="Genomic_DNA"/>
</dbReference>
<dbReference type="EMBL" id="QXGA01010679">
    <property type="protein sequence ID" value="KAE9055167.1"/>
    <property type="molecule type" value="Genomic_DNA"/>
</dbReference>
<evidence type="ECO:0000313" key="1">
    <source>
        <dbReference type="EMBL" id="KAE8981551.1"/>
    </source>
</evidence>
<name>A0A6A3PKQ2_9STRA</name>
<dbReference type="Proteomes" id="UP000441208">
    <property type="component" value="Unassembled WGS sequence"/>
</dbReference>
<sequence>MTALLLQNPVTPTLLQNLVKRKLRVLTKPSPPGLHCQLAYSEGSLE</sequence>
<evidence type="ECO:0000313" key="7">
    <source>
        <dbReference type="Proteomes" id="UP000440732"/>
    </source>
</evidence>
<proteinExistence type="predicted"/>
<dbReference type="Proteomes" id="UP000460718">
    <property type="component" value="Unassembled WGS sequence"/>
</dbReference>
<gene>
    <name evidence="5" type="ORF">PF001_g33338</name>
    <name evidence="2" type="ORF">PF006_g33044</name>
    <name evidence="4" type="ORF">PF007_g29905</name>
    <name evidence="3" type="ORF">PF010_g32231</name>
    <name evidence="1" type="ORF">PF011_g21972</name>
</gene>
<dbReference type="EMBL" id="QXGE01012032">
    <property type="protein sequence ID" value="KAE9257809.1"/>
    <property type="molecule type" value="Genomic_DNA"/>
</dbReference>
<accession>A0A6A3PKQ2</accession>
<protein>
    <submittedName>
        <fullName evidence="4">Uncharacterized protein</fullName>
    </submittedName>
</protein>
<evidence type="ECO:0000313" key="2">
    <source>
        <dbReference type="EMBL" id="KAE9055167.1"/>
    </source>
</evidence>
<dbReference type="AlphaFoldDB" id="A0A6A3PKQ2"/>
<evidence type="ECO:0000313" key="9">
    <source>
        <dbReference type="Proteomes" id="UP000460718"/>
    </source>
</evidence>
<evidence type="ECO:0000313" key="4">
    <source>
        <dbReference type="EMBL" id="KAE9062461.1"/>
    </source>
</evidence>
<evidence type="ECO:0000313" key="6">
    <source>
        <dbReference type="Proteomes" id="UP000437068"/>
    </source>
</evidence>